<dbReference type="GO" id="GO:0098552">
    <property type="term" value="C:side of membrane"/>
    <property type="evidence" value="ECO:0007669"/>
    <property type="project" value="UniProtKB-KW"/>
</dbReference>
<keyword evidence="23" id="KW-0326">Glycosidase</keyword>
<dbReference type="GO" id="GO:0009986">
    <property type="term" value="C:cell surface"/>
    <property type="evidence" value="ECO:0007669"/>
    <property type="project" value="TreeGrafter"/>
</dbReference>
<dbReference type="SUPFAM" id="SSF51445">
    <property type="entry name" value="(Trans)glycosidases"/>
    <property type="match status" value="1"/>
</dbReference>
<keyword evidence="12 23" id="KW-0378">Hydrolase</keyword>
<keyword evidence="18" id="KW-0624">Polysaccharide degradation</keyword>
<evidence type="ECO:0000256" key="6">
    <source>
        <dbReference type="ARBA" id="ARBA00019762"/>
    </source>
</evidence>
<dbReference type="STRING" id="1160509.A0A3N4IFW7"/>
<dbReference type="AlphaFoldDB" id="A0A3N4IFW7"/>
<dbReference type="GO" id="GO:0005886">
    <property type="term" value="C:plasma membrane"/>
    <property type="evidence" value="ECO:0007669"/>
    <property type="project" value="UniProtKB-SubCell"/>
</dbReference>
<keyword evidence="11 24" id="KW-0732">Signal</keyword>
<keyword evidence="15" id="KW-0119">Carbohydrate metabolism</keyword>
<keyword evidence="16" id="KW-0449">Lipoprotein</keyword>
<evidence type="ECO:0000256" key="21">
    <source>
        <dbReference type="ARBA" id="ARBA00032906"/>
    </source>
</evidence>
<evidence type="ECO:0000256" key="11">
    <source>
        <dbReference type="ARBA" id="ARBA00022729"/>
    </source>
</evidence>
<evidence type="ECO:0000256" key="23">
    <source>
        <dbReference type="RuleBase" id="RU004336"/>
    </source>
</evidence>
<dbReference type="OrthoDB" id="77201at2759"/>
<evidence type="ECO:0000256" key="13">
    <source>
        <dbReference type="ARBA" id="ARBA00023136"/>
    </source>
</evidence>
<dbReference type="InterPro" id="IPR050732">
    <property type="entry name" value="Beta-glucan_modifiers"/>
</dbReference>
<proteinExistence type="inferred from homology"/>
<evidence type="ECO:0000313" key="26">
    <source>
        <dbReference type="Proteomes" id="UP000275078"/>
    </source>
</evidence>
<accession>A0A3N4IFW7</accession>
<keyword evidence="17" id="KW-0961">Cell wall biogenesis/degradation</keyword>
<evidence type="ECO:0000256" key="8">
    <source>
        <dbReference type="ARBA" id="ARBA00022512"/>
    </source>
</evidence>
<dbReference type="GO" id="GO:0009277">
    <property type="term" value="C:fungal-type cell wall"/>
    <property type="evidence" value="ECO:0007669"/>
    <property type="project" value="TreeGrafter"/>
</dbReference>
<dbReference type="Pfam" id="PF00332">
    <property type="entry name" value="Glyco_hydro_17"/>
    <property type="match status" value="1"/>
</dbReference>
<reference evidence="25 26" key="1">
    <citation type="journal article" date="2018" name="Nat. Ecol. Evol.">
        <title>Pezizomycetes genomes reveal the molecular basis of ectomycorrhizal truffle lifestyle.</title>
        <authorList>
            <person name="Murat C."/>
            <person name="Payen T."/>
            <person name="Noel B."/>
            <person name="Kuo A."/>
            <person name="Morin E."/>
            <person name="Chen J."/>
            <person name="Kohler A."/>
            <person name="Krizsan K."/>
            <person name="Balestrini R."/>
            <person name="Da Silva C."/>
            <person name="Montanini B."/>
            <person name="Hainaut M."/>
            <person name="Levati E."/>
            <person name="Barry K.W."/>
            <person name="Belfiori B."/>
            <person name="Cichocki N."/>
            <person name="Clum A."/>
            <person name="Dockter R.B."/>
            <person name="Fauchery L."/>
            <person name="Guy J."/>
            <person name="Iotti M."/>
            <person name="Le Tacon F."/>
            <person name="Lindquist E.A."/>
            <person name="Lipzen A."/>
            <person name="Malagnac F."/>
            <person name="Mello A."/>
            <person name="Molinier V."/>
            <person name="Miyauchi S."/>
            <person name="Poulain J."/>
            <person name="Riccioni C."/>
            <person name="Rubini A."/>
            <person name="Sitrit Y."/>
            <person name="Splivallo R."/>
            <person name="Traeger S."/>
            <person name="Wang M."/>
            <person name="Zifcakova L."/>
            <person name="Wipf D."/>
            <person name="Zambonelli A."/>
            <person name="Paolocci F."/>
            <person name="Nowrousian M."/>
            <person name="Ottonello S."/>
            <person name="Baldrian P."/>
            <person name="Spatafora J.W."/>
            <person name="Henrissat B."/>
            <person name="Nagy L.G."/>
            <person name="Aury J.M."/>
            <person name="Wincker P."/>
            <person name="Grigoriev I.V."/>
            <person name="Bonfante P."/>
            <person name="Martin F.M."/>
        </authorList>
    </citation>
    <scope>NUCLEOTIDE SEQUENCE [LARGE SCALE GENOMIC DNA]</scope>
    <source>
        <strain evidence="25 26">RN42</strain>
    </source>
</reference>
<evidence type="ECO:0000256" key="2">
    <source>
        <dbReference type="ARBA" id="ARBA00004191"/>
    </source>
</evidence>
<comment type="catalytic activity">
    <reaction evidence="1">
        <text>Hydrolysis of (1-&gt;3)-beta-D-glucosidic linkages in (1-&gt;3)-beta-D-glucans.</text>
        <dbReference type="EC" id="3.2.1.39"/>
    </reaction>
</comment>
<dbReference type="InterPro" id="IPR000490">
    <property type="entry name" value="Glyco_hydro_17"/>
</dbReference>
<keyword evidence="7" id="KW-1003">Cell membrane</keyword>
<keyword evidence="8" id="KW-0134">Cell wall</keyword>
<evidence type="ECO:0000256" key="5">
    <source>
        <dbReference type="ARBA" id="ARBA00012780"/>
    </source>
</evidence>
<protein>
    <recommendedName>
        <fullName evidence="6">Probable glucan endo-1,3-beta-glucosidase eglC</fullName>
        <ecNumber evidence="5">3.2.1.39</ecNumber>
    </recommendedName>
    <alternativeName>
        <fullName evidence="20">Endo-1,3-beta-glucanase eglC</fullName>
    </alternativeName>
    <alternativeName>
        <fullName evidence="21">Laminarinase eglC</fullName>
    </alternativeName>
</protein>
<gene>
    <name evidence="25" type="ORF">BJ508DRAFT_412202</name>
</gene>
<keyword evidence="26" id="KW-1185">Reference proteome</keyword>
<dbReference type="PROSITE" id="PS00587">
    <property type="entry name" value="GLYCOSYL_HYDROL_F17"/>
    <property type="match status" value="1"/>
</dbReference>
<evidence type="ECO:0000256" key="15">
    <source>
        <dbReference type="ARBA" id="ARBA00023277"/>
    </source>
</evidence>
<evidence type="ECO:0000256" key="9">
    <source>
        <dbReference type="ARBA" id="ARBA00022525"/>
    </source>
</evidence>
<name>A0A3N4IFW7_ASCIM</name>
<dbReference type="EMBL" id="ML119655">
    <property type="protein sequence ID" value="RPA85053.1"/>
    <property type="molecule type" value="Genomic_DNA"/>
</dbReference>
<dbReference type="Proteomes" id="UP000275078">
    <property type="component" value="Unassembled WGS sequence"/>
</dbReference>
<evidence type="ECO:0000256" key="18">
    <source>
        <dbReference type="ARBA" id="ARBA00023326"/>
    </source>
</evidence>
<comment type="similarity">
    <text evidence="4 22">Belongs to the glycosyl hydrolase 17 family.</text>
</comment>
<evidence type="ECO:0000256" key="20">
    <source>
        <dbReference type="ARBA" id="ARBA00032134"/>
    </source>
</evidence>
<evidence type="ECO:0000256" key="12">
    <source>
        <dbReference type="ARBA" id="ARBA00022801"/>
    </source>
</evidence>
<dbReference type="PANTHER" id="PTHR16631">
    <property type="entry name" value="GLUCAN 1,3-BETA-GLUCOSIDASE"/>
    <property type="match status" value="1"/>
</dbReference>
<dbReference type="GO" id="GO:0071555">
    <property type="term" value="P:cell wall organization"/>
    <property type="evidence" value="ECO:0007669"/>
    <property type="project" value="UniProtKB-KW"/>
</dbReference>
<evidence type="ECO:0000256" key="19">
    <source>
        <dbReference type="ARBA" id="ARBA00025152"/>
    </source>
</evidence>
<evidence type="ECO:0000256" key="3">
    <source>
        <dbReference type="ARBA" id="ARBA00004609"/>
    </source>
</evidence>
<evidence type="ECO:0000256" key="4">
    <source>
        <dbReference type="ARBA" id="ARBA00008773"/>
    </source>
</evidence>
<feature type="signal peptide" evidence="24">
    <location>
        <begin position="1"/>
        <end position="22"/>
    </location>
</feature>
<organism evidence="25 26">
    <name type="scientific">Ascobolus immersus RN42</name>
    <dbReference type="NCBI Taxonomy" id="1160509"/>
    <lineage>
        <taxon>Eukaryota</taxon>
        <taxon>Fungi</taxon>
        <taxon>Dikarya</taxon>
        <taxon>Ascomycota</taxon>
        <taxon>Pezizomycotina</taxon>
        <taxon>Pezizomycetes</taxon>
        <taxon>Pezizales</taxon>
        <taxon>Ascobolaceae</taxon>
        <taxon>Ascobolus</taxon>
    </lineage>
</organism>
<evidence type="ECO:0000256" key="10">
    <source>
        <dbReference type="ARBA" id="ARBA00022622"/>
    </source>
</evidence>
<keyword evidence="10" id="KW-0336">GPI-anchor</keyword>
<sequence length="313" mass="34128">MHFNSLLTAAVMVGSSVTAVMAAPQAAAAPAVKYMTGLNLGTNTKSGACKTQADWEADFKAIKVDYSKGLNYQWDHVKLFTTNDCNALDHAVPAALKVGMKIWAGVWAHDGNKFNAEKGALESAIKKYGDATKWLAGINVGSESLYRKEMPAWTLAERIYDVKGMVQIAYGLKTIPVGTADTWTSWEHPDNKPVIDAVDVVLMNGFPYWEGATVAQGLDKLKEAIAKTKAHTGSKPFVIGETGWPTFGPKFGSATASKANAQAYWKAAGCYLISQQIPFFWFSAFNEPKRESVIEQNFGVGYSNRVLFVDFKC</sequence>
<dbReference type="GO" id="GO:0000272">
    <property type="term" value="P:polysaccharide catabolic process"/>
    <property type="evidence" value="ECO:0007669"/>
    <property type="project" value="UniProtKB-KW"/>
</dbReference>
<dbReference type="PANTHER" id="PTHR16631:SF13">
    <property type="entry name" value="GLUCAN ENDO-1,3-BETA-GLUCOSIDASE EGLC-RELATED"/>
    <property type="match status" value="1"/>
</dbReference>
<evidence type="ECO:0000256" key="17">
    <source>
        <dbReference type="ARBA" id="ARBA00023316"/>
    </source>
</evidence>
<dbReference type="GO" id="GO:0005576">
    <property type="term" value="C:extracellular region"/>
    <property type="evidence" value="ECO:0007669"/>
    <property type="project" value="TreeGrafter"/>
</dbReference>
<evidence type="ECO:0000256" key="24">
    <source>
        <dbReference type="SAM" id="SignalP"/>
    </source>
</evidence>
<keyword evidence="13" id="KW-0472">Membrane</keyword>
<evidence type="ECO:0000256" key="22">
    <source>
        <dbReference type="RuleBase" id="RU004335"/>
    </source>
</evidence>
<evidence type="ECO:0000313" key="25">
    <source>
        <dbReference type="EMBL" id="RPA85053.1"/>
    </source>
</evidence>
<comment type="subcellular location">
    <subcellularLocation>
        <location evidence="3">Cell membrane</location>
        <topology evidence="3">Lipid-anchor</topology>
        <topology evidence="3">GPI-anchor</topology>
    </subcellularLocation>
    <subcellularLocation>
        <location evidence="2">Secreted</location>
        <location evidence="2">Cell wall</location>
    </subcellularLocation>
</comment>
<evidence type="ECO:0000256" key="1">
    <source>
        <dbReference type="ARBA" id="ARBA00000382"/>
    </source>
</evidence>
<evidence type="ECO:0000256" key="16">
    <source>
        <dbReference type="ARBA" id="ARBA00023288"/>
    </source>
</evidence>
<evidence type="ECO:0000256" key="14">
    <source>
        <dbReference type="ARBA" id="ARBA00023180"/>
    </source>
</evidence>
<dbReference type="EC" id="3.2.1.39" evidence="5"/>
<keyword evidence="9" id="KW-0964">Secreted</keyword>
<keyword evidence="14" id="KW-0325">Glycoprotein</keyword>
<evidence type="ECO:0000256" key="7">
    <source>
        <dbReference type="ARBA" id="ARBA00022475"/>
    </source>
</evidence>
<feature type="chain" id="PRO_5018143210" description="Probable glucan endo-1,3-beta-glucosidase eglC" evidence="24">
    <location>
        <begin position="23"/>
        <end position="313"/>
    </location>
</feature>
<dbReference type="Gene3D" id="3.20.20.80">
    <property type="entry name" value="Glycosidases"/>
    <property type="match status" value="1"/>
</dbReference>
<dbReference type="GO" id="GO:0042973">
    <property type="term" value="F:glucan endo-1,3-beta-D-glucosidase activity"/>
    <property type="evidence" value="ECO:0007669"/>
    <property type="project" value="UniProtKB-EC"/>
</dbReference>
<comment type="function">
    <text evidence="19">Glucanases play a role in cell expansion during growth, in cell-cell fusion during mating, and in spore release during sporulation. This enzyme may be involved in beta-glucan degradation and also function biosynthetically as a transglycosylase.</text>
</comment>
<dbReference type="InterPro" id="IPR017853">
    <property type="entry name" value="GH"/>
</dbReference>